<sequence length="76" mass="8537">MNTLFQRSLFLPREGSRHLFQTFTRLSPLSSGLTAFRVLPVQPVLPGPAQPAPETAAYHSRSFACARYERVFEIGD</sequence>
<name>A0A8X6QWQ4_NEPPI</name>
<evidence type="ECO:0000313" key="1">
    <source>
        <dbReference type="EMBL" id="GFU51071.1"/>
    </source>
</evidence>
<comment type="caution">
    <text evidence="1">The sequence shown here is derived from an EMBL/GenBank/DDBJ whole genome shotgun (WGS) entry which is preliminary data.</text>
</comment>
<accession>A0A8X6QWQ4</accession>
<gene>
    <name evidence="1" type="ORF">NPIL_29231</name>
</gene>
<dbReference type="Proteomes" id="UP000887013">
    <property type="component" value="Unassembled WGS sequence"/>
</dbReference>
<reference evidence="1" key="1">
    <citation type="submission" date="2020-08" db="EMBL/GenBank/DDBJ databases">
        <title>Multicomponent nature underlies the extraordinary mechanical properties of spider dragline silk.</title>
        <authorList>
            <person name="Kono N."/>
            <person name="Nakamura H."/>
            <person name="Mori M."/>
            <person name="Yoshida Y."/>
            <person name="Ohtoshi R."/>
            <person name="Malay A.D."/>
            <person name="Moran D.A.P."/>
            <person name="Tomita M."/>
            <person name="Numata K."/>
            <person name="Arakawa K."/>
        </authorList>
    </citation>
    <scope>NUCLEOTIDE SEQUENCE</scope>
</reference>
<protein>
    <submittedName>
        <fullName evidence="1">Uncharacterized protein</fullName>
    </submittedName>
</protein>
<keyword evidence="2" id="KW-1185">Reference proteome</keyword>
<dbReference type="EMBL" id="BMAW01038114">
    <property type="protein sequence ID" value="GFU51071.1"/>
    <property type="molecule type" value="Genomic_DNA"/>
</dbReference>
<organism evidence="1 2">
    <name type="scientific">Nephila pilipes</name>
    <name type="common">Giant wood spider</name>
    <name type="synonym">Nephila maculata</name>
    <dbReference type="NCBI Taxonomy" id="299642"/>
    <lineage>
        <taxon>Eukaryota</taxon>
        <taxon>Metazoa</taxon>
        <taxon>Ecdysozoa</taxon>
        <taxon>Arthropoda</taxon>
        <taxon>Chelicerata</taxon>
        <taxon>Arachnida</taxon>
        <taxon>Araneae</taxon>
        <taxon>Araneomorphae</taxon>
        <taxon>Entelegynae</taxon>
        <taxon>Araneoidea</taxon>
        <taxon>Nephilidae</taxon>
        <taxon>Nephila</taxon>
    </lineage>
</organism>
<evidence type="ECO:0000313" key="2">
    <source>
        <dbReference type="Proteomes" id="UP000887013"/>
    </source>
</evidence>
<proteinExistence type="predicted"/>
<dbReference type="AlphaFoldDB" id="A0A8X6QWQ4"/>